<reference evidence="2 3" key="1">
    <citation type="journal article" date="2014" name="Am. J. Bot.">
        <title>Genome assembly and annotation for red clover (Trifolium pratense; Fabaceae).</title>
        <authorList>
            <person name="Istvanek J."/>
            <person name="Jaros M."/>
            <person name="Krenek A."/>
            <person name="Repkova J."/>
        </authorList>
    </citation>
    <scope>NUCLEOTIDE SEQUENCE [LARGE SCALE GENOMIC DNA]</scope>
    <source>
        <strain evidence="3">cv. Tatra</strain>
        <tissue evidence="2">Young leaves</tissue>
    </source>
</reference>
<reference evidence="2 3" key="2">
    <citation type="journal article" date="2017" name="Front. Plant Sci.">
        <title>Gene Classification and Mining of Molecular Markers Useful in Red Clover (Trifolium pratense) Breeding.</title>
        <authorList>
            <person name="Istvanek J."/>
            <person name="Dluhosova J."/>
            <person name="Dluhos P."/>
            <person name="Patkova L."/>
            <person name="Nedelnik J."/>
            <person name="Repkova J."/>
        </authorList>
    </citation>
    <scope>NUCLEOTIDE SEQUENCE [LARGE SCALE GENOMIC DNA]</scope>
    <source>
        <strain evidence="3">cv. Tatra</strain>
        <tissue evidence="2">Young leaves</tissue>
    </source>
</reference>
<feature type="compositionally biased region" description="Basic residues" evidence="1">
    <location>
        <begin position="1"/>
        <end position="11"/>
    </location>
</feature>
<protein>
    <submittedName>
        <fullName evidence="2">Uncharacterized protein</fullName>
    </submittedName>
</protein>
<comment type="caution">
    <text evidence="2">The sequence shown here is derived from an EMBL/GenBank/DDBJ whole genome shotgun (WGS) entry which is preliminary data.</text>
</comment>
<gene>
    <name evidence="2" type="ORF">L195_g016907</name>
</gene>
<dbReference type="Proteomes" id="UP000236291">
    <property type="component" value="Unassembled WGS sequence"/>
</dbReference>
<name>A0A2K3MSR3_TRIPR</name>
<dbReference type="AlphaFoldDB" id="A0A2K3MSR3"/>
<evidence type="ECO:0000313" key="2">
    <source>
        <dbReference type="EMBL" id="PNX93749.1"/>
    </source>
</evidence>
<dbReference type="EMBL" id="ASHM01011796">
    <property type="protein sequence ID" value="PNX93749.1"/>
    <property type="molecule type" value="Genomic_DNA"/>
</dbReference>
<proteinExistence type="predicted"/>
<accession>A0A2K3MSR3</accession>
<sequence length="315" mass="36389">MGGGKKKKTRQSKGGGEKKNWWEKSGGNSDSLWVGKYRILVKACTNGVKSLFFVVDLKQQMIVTKHPYFVHSDTYFNSTAVLNEEAVLDNNIFVFGFTNIHLPEEEEEEEDEEEGIDAEVYQIGGDGKWEKITIPSGFPKVKPISDPNNNRLIAYFDSFYAYNPNNNIEKWALLHQQKLSKKDIFFLSNFHVMADQVVGDNLILFFDPSDQMFMAHNISTNKWLTVVYSNKFDYIIYFNNTMSQLVHLGNDILCLADSCYHQYQDGKHTVLNFLRFSVKLVKEEEEDRVQLTPLSFHSIVMDDDIRRVTDAFIPF</sequence>
<organism evidence="2 3">
    <name type="scientific">Trifolium pratense</name>
    <name type="common">Red clover</name>
    <dbReference type="NCBI Taxonomy" id="57577"/>
    <lineage>
        <taxon>Eukaryota</taxon>
        <taxon>Viridiplantae</taxon>
        <taxon>Streptophyta</taxon>
        <taxon>Embryophyta</taxon>
        <taxon>Tracheophyta</taxon>
        <taxon>Spermatophyta</taxon>
        <taxon>Magnoliopsida</taxon>
        <taxon>eudicotyledons</taxon>
        <taxon>Gunneridae</taxon>
        <taxon>Pentapetalae</taxon>
        <taxon>rosids</taxon>
        <taxon>fabids</taxon>
        <taxon>Fabales</taxon>
        <taxon>Fabaceae</taxon>
        <taxon>Papilionoideae</taxon>
        <taxon>50 kb inversion clade</taxon>
        <taxon>NPAAA clade</taxon>
        <taxon>Hologalegina</taxon>
        <taxon>IRL clade</taxon>
        <taxon>Trifolieae</taxon>
        <taxon>Trifolium</taxon>
    </lineage>
</organism>
<evidence type="ECO:0000313" key="3">
    <source>
        <dbReference type="Proteomes" id="UP000236291"/>
    </source>
</evidence>
<feature type="region of interest" description="Disordered" evidence="1">
    <location>
        <begin position="1"/>
        <end position="23"/>
    </location>
</feature>
<evidence type="ECO:0000256" key="1">
    <source>
        <dbReference type="SAM" id="MobiDB-lite"/>
    </source>
</evidence>